<dbReference type="Gene3D" id="2.120.10.80">
    <property type="entry name" value="Kelch-type beta propeller"/>
    <property type="match status" value="1"/>
</dbReference>
<sequence length="380" mass="40550">MKPTHLPLLAAFALPSAFADNGDCRQSWMPTDAPAFCPFETEPQLPEPRTYLAATLANKQIYVAGGYQFDASSGVVTYYDSVRRSTIGANGRLGPWTAEPSFQNARAGAATTRAGGCLFLAGGSSSTPTSLTYYDDVQYARIQADGHLSAWTTNAGHLKTPRSNHSLVAIHTDQGSYLYAVAGVTQIGADTVHLDTVEVAKLNNNCQLGPWQIANFHLKGGRSSPQALAVHKNIVVLGGWGDLDLYDVFDDVQVAMPRPDGTLKPWQSSAARLTSGLYGHASVFAPVPTMPNSSLIFTVGGQPGTGAYANWINFTYVHRNEGLPDALGRWRITPTGKLPTGRAGLAAVEEDGRLYVIGGSDAAGQFYRDVISARFDAGKP</sequence>
<organism evidence="4 5">
    <name type="scientific">Rugamonas rubra</name>
    <dbReference type="NCBI Taxonomy" id="758825"/>
    <lineage>
        <taxon>Bacteria</taxon>
        <taxon>Pseudomonadati</taxon>
        <taxon>Pseudomonadota</taxon>
        <taxon>Betaproteobacteria</taxon>
        <taxon>Burkholderiales</taxon>
        <taxon>Oxalobacteraceae</taxon>
        <taxon>Telluria group</taxon>
        <taxon>Rugamonas</taxon>
    </lineage>
</organism>
<dbReference type="OrthoDB" id="58712at2"/>
<dbReference type="SUPFAM" id="SSF117281">
    <property type="entry name" value="Kelch motif"/>
    <property type="match status" value="1"/>
</dbReference>
<keyword evidence="2" id="KW-0677">Repeat</keyword>
<accession>A0A1I4RIU5</accession>
<dbReference type="PANTHER" id="PTHR46260:SF3">
    <property type="entry name" value="RING-TYPE DOMAIN-CONTAINING PROTEIN"/>
    <property type="match status" value="1"/>
</dbReference>
<keyword evidence="1" id="KW-0880">Kelch repeat</keyword>
<dbReference type="EMBL" id="FOTW01000022">
    <property type="protein sequence ID" value="SFM51860.1"/>
    <property type="molecule type" value="Genomic_DNA"/>
</dbReference>
<keyword evidence="3" id="KW-0732">Signal</keyword>
<dbReference type="RefSeq" id="WP_139236667.1">
    <property type="nucleotide sequence ID" value="NZ_FOTW01000022.1"/>
</dbReference>
<evidence type="ECO:0000313" key="4">
    <source>
        <dbReference type="EMBL" id="SFM51860.1"/>
    </source>
</evidence>
<name>A0A1I4RIU5_9BURK</name>
<gene>
    <name evidence="4" type="ORF">SAMN02982985_04354</name>
</gene>
<evidence type="ECO:0000256" key="2">
    <source>
        <dbReference type="ARBA" id="ARBA00022737"/>
    </source>
</evidence>
<reference evidence="4 5" key="1">
    <citation type="submission" date="2016-10" db="EMBL/GenBank/DDBJ databases">
        <authorList>
            <person name="de Groot N.N."/>
        </authorList>
    </citation>
    <scope>NUCLEOTIDE SEQUENCE [LARGE SCALE GENOMIC DNA]</scope>
    <source>
        <strain evidence="4 5">ATCC 43154</strain>
    </source>
</reference>
<protein>
    <submittedName>
        <fullName evidence="4">N-acetylneuraminic acid mutarotase</fullName>
    </submittedName>
</protein>
<evidence type="ECO:0000256" key="1">
    <source>
        <dbReference type="ARBA" id="ARBA00022441"/>
    </source>
</evidence>
<keyword evidence="5" id="KW-1185">Reference proteome</keyword>
<evidence type="ECO:0000313" key="5">
    <source>
        <dbReference type="Proteomes" id="UP000199470"/>
    </source>
</evidence>
<dbReference type="InterPro" id="IPR015915">
    <property type="entry name" value="Kelch-typ_b-propeller"/>
</dbReference>
<feature type="chain" id="PRO_5011504717" evidence="3">
    <location>
        <begin position="20"/>
        <end position="380"/>
    </location>
</feature>
<dbReference type="STRING" id="758825.SAMN02982985_04354"/>
<dbReference type="AlphaFoldDB" id="A0A1I4RIU5"/>
<dbReference type="InterPro" id="IPR051746">
    <property type="entry name" value="Kelch_domain_containing_8"/>
</dbReference>
<dbReference type="Proteomes" id="UP000199470">
    <property type="component" value="Unassembled WGS sequence"/>
</dbReference>
<dbReference type="PANTHER" id="PTHR46260">
    <property type="entry name" value="RING-TYPE DOMAIN-CONTAINING PROTEIN"/>
    <property type="match status" value="1"/>
</dbReference>
<proteinExistence type="predicted"/>
<evidence type="ECO:0000256" key="3">
    <source>
        <dbReference type="SAM" id="SignalP"/>
    </source>
</evidence>
<feature type="signal peptide" evidence="3">
    <location>
        <begin position="1"/>
        <end position="19"/>
    </location>
</feature>